<feature type="non-terminal residue" evidence="2">
    <location>
        <position position="1"/>
    </location>
</feature>
<sequence>ELICPQQAHHTLTFLAGVVVGGALVLIPCWCCLVPVALAVHQVCAALVSTGESHVGVLGAHG</sequence>
<accession>L8HIM3</accession>
<evidence type="ECO:0000313" key="3">
    <source>
        <dbReference type="Proteomes" id="UP000011083"/>
    </source>
</evidence>
<dbReference type="AlphaFoldDB" id="L8HIM3"/>
<keyword evidence="1" id="KW-0812">Transmembrane</keyword>
<gene>
    <name evidence="2" type="ORF">ACA1_287500</name>
</gene>
<dbReference type="EMBL" id="KB007805">
    <property type="protein sequence ID" value="ELR25050.1"/>
    <property type="molecule type" value="Genomic_DNA"/>
</dbReference>
<keyword evidence="1" id="KW-1133">Transmembrane helix</keyword>
<keyword evidence="3" id="KW-1185">Reference proteome</keyword>
<dbReference type="RefSeq" id="XP_004357439.1">
    <property type="nucleotide sequence ID" value="XM_004357383.1"/>
</dbReference>
<proteinExistence type="predicted"/>
<organism evidence="2 3">
    <name type="scientific">Acanthamoeba castellanii (strain ATCC 30010 / Neff)</name>
    <dbReference type="NCBI Taxonomy" id="1257118"/>
    <lineage>
        <taxon>Eukaryota</taxon>
        <taxon>Amoebozoa</taxon>
        <taxon>Discosea</taxon>
        <taxon>Longamoebia</taxon>
        <taxon>Centramoebida</taxon>
        <taxon>Acanthamoebidae</taxon>
        <taxon>Acanthamoeba</taxon>
    </lineage>
</organism>
<protein>
    <submittedName>
        <fullName evidence="2">Uncharacterized protein</fullName>
    </submittedName>
</protein>
<name>L8HIM3_ACACF</name>
<dbReference type="GeneID" id="14926093"/>
<keyword evidence="1" id="KW-0472">Membrane</keyword>
<dbReference type="KEGG" id="acan:ACA1_287500"/>
<dbReference type="VEuPathDB" id="AmoebaDB:ACA1_287500"/>
<evidence type="ECO:0000256" key="1">
    <source>
        <dbReference type="SAM" id="Phobius"/>
    </source>
</evidence>
<evidence type="ECO:0000313" key="2">
    <source>
        <dbReference type="EMBL" id="ELR25050.1"/>
    </source>
</evidence>
<dbReference type="Proteomes" id="UP000011083">
    <property type="component" value="Unassembled WGS sequence"/>
</dbReference>
<feature type="transmembrane region" description="Helical" evidence="1">
    <location>
        <begin position="12"/>
        <end position="40"/>
    </location>
</feature>
<reference evidence="2 3" key="1">
    <citation type="journal article" date="2013" name="Genome Biol.">
        <title>Genome of Acanthamoeba castellanii highlights extensive lateral gene transfer and early evolution of tyrosine kinase signaling.</title>
        <authorList>
            <person name="Clarke M."/>
            <person name="Lohan A.J."/>
            <person name="Liu B."/>
            <person name="Lagkouvardos I."/>
            <person name="Roy S."/>
            <person name="Zafar N."/>
            <person name="Bertelli C."/>
            <person name="Schilde C."/>
            <person name="Kianianmomeni A."/>
            <person name="Burglin T.R."/>
            <person name="Frech C."/>
            <person name="Turcotte B."/>
            <person name="Kopec K.O."/>
            <person name="Synnott J.M."/>
            <person name="Choo C."/>
            <person name="Paponov I."/>
            <person name="Finkler A."/>
            <person name="Soon Heng Tan C."/>
            <person name="Hutchins A.P."/>
            <person name="Weinmeier T."/>
            <person name="Rattei T."/>
            <person name="Chu J.S."/>
            <person name="Gimenez G."/>
            <person name="Irimia M."/>
            <person name="Rigden D.J."/>
            <person name="Fitzpatrick D.A."/>
            <person name="Lorenzo-Morales J."/>
            <person name="Bateman A."/>
            <person name="Chiu C.H."/>
            <person name="Tang P."/>
            <person name="Hegemann P."/>
            <person name="Fromm H."/>
            <person name="Raoult D."/>
            <person name="Greub G."/>
            <person name="Miranda-Saavedra D."/>
            <person name="Chen N."/>
            <person name="Nash P."/>
            <person name="Ginger M.L."/>
            <person name="Horn M."/>
            <person name="Schaap P."/>
            <person name="Caler L."/>
            <person name="Loftus B."/>
        </authorList>
    </citation>
    <scope>NUCLEOTIDE SEQUENCE [LARGE SCALE GENOMIC DNA]</scope>
    <source>
        <strain evidence="2 3">Neff</strain>
    </source>
</reference>